<dbReference type="Pfam" id="PF00579">
    <property type="entry name" value="tRNA-synt_1b"/>
    <property type="match status" value="1"/>
</dbReference>
<dbReference type="Gene3D" id="1.10.240.10">
    <property type="entry name" value="Tyrosyl-Transfer RNA Synthetase"/>
    <property type="match status" value="1"/>
</dbReference>
<dbReference type="SUPFAM" id="SSF52374">
    <property type="entry name" value="Nucleotidylyl transferase"/>
    <property type="match status" value="1"/>
</dbReference>
<evidence type="ECO:0000256" key="15">
    <source>
        <dbReference type="SAM" id="MobiDB-lite"/>
    </source>
</evidence>
<evidence type="ECO:0000313" key="18">
    <source>
        <dbReference type="Proteomes" id="UP001148838"/>
    </source>
</evidence>
<keyword evidence="11" id="KW-0539">Nucleus</keyword>
<dbReference type="InterPro" id="IPR002305">
    <property type="entry name" value="aa-tRNA-synth_Ic"/>
</dbReference>
<proteinExistence type="inferred from homology"/>
<evidence type="ECO:0000256" key="14">
    <source>
        <dbReference type="RuleBase" id="RU361234"/>
    </source>
</evidence>
<dbReference type="EMBL" id="JAJSOF020000021">
    <property type="protein sequence ID" value="KAJ4436773.1"/>
    <property type="molecule type" value="Genomic_DNA"/>
</dbReference>
<evidence type="ECO:0000256" key="5">
    <source>
        <dbReference type="ARBA" id="ARBA00022598"/>
    </source>
</evidence>
<comment type="similarity">
    <text evidence="14">Belongs to the class-I aminoacyl-tRNA synthetase family.</text>
</comment>
<keyword evidence="9 14" id="KW-0648">Protein biosynthesis</keyword>
<keyword evidence="3" id="KW-0963">Cytoplasm</keyword>
<dbReference type="InterPro" id="IPR002547">
    <property type="entry name" value="tRNA-bd_dom"/>
</dbReference>
<dbReference type="Proteomes" id="UP001148838">
    <property type="component" value="Unassembled WGS sequence"/>
</dbReference>
<evidence type="ECO:0000256" key="9">
    <source>
        <dbReference type="ARBA" id="ARBA00022917"/>
    </source>
</evidence>
<dbReference type="PRINTS" id="PR01040">
    <property type="entry name" value="TRNASYNTHTYR"/>
</dbReference>
<name>A0ABQ8SS79_PERAM</name>
<evidence type="ECO:0000313" key="17">
    <source>
        <dbReference type="EMBL" id="KAJ4436773.1"/>
    </source>
</evidence>
<dbReference type="InterPro" id="IPR012340">
    <property type="entry name" value="NA-bd_OB-fold"/>
</dbReference>
<dbReference type="InterPro" id="IPR014729">
    <property type="entry name" value="Rossmann-like_a/b/a_fold"/>
</dbReference>
<evidence type="ECO:0000256" key="10">
    <source>
        <dbReference type="ARBA" id="ARBA00023146"/>
    </source>
</evidence>
<feature type="region of interest" description="Disordered" evidence="15">
    <location>
        <begin position="1"/>
        <end position="44"/>
    </location>
</feature>
<evidence type="ECO:0000256" key="2">
    <source>
        <dbReference type="ARBA" id="ARBA00004496"/>
    </source>
</evidence>
<evidence type="ECO:0000256" key="1">
    <source>
        <dbReference type="ARBA" id="ARBA00004123"/>
    </source>
</evidence>
<organism evidence="17 18">
    <name type="scientific">Periplaneta americana</name>
    <name type="common">American cockroach</name>
    <name type="synonym">Blatta americana</name>
    <dbReference type="NCBI Taxonomy" id="6978"/>
    <lineage>
        <taxon>Eukaryota</taxon>
        <taxon>Metazoa</taxon>
        <taxon>Ecdysozoa</taxon>
        <taxon>Arthropoda</taxon>
        <taxon>Hexapoda</taxon>
        <taxon>Insecta</taxon>
        <taxon>Pterygota</taxon>
        <taxon>Neoptera</taxon>
        <taxon>Polyneoptera</taxon>
        <taxon>Dictyoptera</taxon>
        <taxon>Blattodea</taxon>
        <taxon>Blattoidea</taxon>
        <taxon>Blattidae</taxon>
        <taxon>Blattinae</taxon>
        <taxon>Periplaneta</taxon>
    </lineage>
</organism>
<keyword evidence="7 14" id="KW-0067">ATP-binding</keyword>
<dbReference type="Gene3D" id="2.40.50.140">
    <property type="entry name" value="Nucleic acid-binding proteins"/>
    <property type="match status" value="2"/>
</dbReference>
<gene>
    <name evidence="17" type="ORF">ANN_16905</name>
</gene>
<comment type="subcellular location">
    <subcellularLocation>
        <location evidence="2">Cytoplasm</location>
    </subcellularLocation>
    <subcellularLocation>
        <location evidence="1">Nucleus</location>
    </subcellularLocation>
</comment>
<dbReference type="PROSITE" id="PS50886">
    <property type="entry name" value="TRBD"/>
    <property type="match status" value="1"/>
</dbReference>
<keyword evidence="18" id="KW-1185">Reference proteome</keyword>
<keyword evidence="10 14" id="KW-0030">Aminoacyl-tRNA synthetase</keyword>
<comment type="caution">
    <text evidence="17">The sequence shown here is derived from an EMBL/GenBank/DDBJ whole genome shotgun (WGS) entry which is preliminary data.</text>
</comment>
<dbReference type="SUPFAM" id="SSF50249">
    <property type="entry name" value="Nucleic acid-binding proteins"/>
    <property type="match status" value="2"/>
</dbReference>
<dbReference type="InterPro" id="IPR002307">
    <property type="entry name" value="Tyr-tRNA-ligase"/>
</dbReference>
<evidence type="ECO:0000259" key="16">
    <source>
        <dbReference type="PROSITE" id="PS50886"/>
    </source>
</evidence>
<keyword evidence="8 13" id="KW-0694">RNA-binding</keyword>
<dbReference type="InterPro" id="IPR051270">
    <property type="entry name" value="Tyrosine-tRNA_ligase_regulator"/>
</dbReference>
<feature type="compositionally biased region" description="Pro residues" evidence="15">
    <location>
        <begin position="29"/>
        <end position="43"/>
    </location>
</feature>
<keyword evidence="4 13" id="KW-0820">tRNA-binding</keyword>
<evidence type="ECO:0000256" key="8">
    <source>
        <dbReference type="ARBA" id="ARBA00022884"/>
    </source>
</evidence>
<dbReference type="PANTHER" id="PTHR11586">
    <property type="entry name" value="TRNA-AMINOACYLATION COFACTOR ARC1 FAMILY MEMBER"/>
    <property type="match status" value="1"/>
</dbReference>
<evidence type="ECO:0000256" key="4">
    <source>
        <dbReference type="ARBA" id="ARBA00022555"/>
    </source>
</evidence>
<reference evidence="17 18" key="1">
    <citation type="journal article" date="2022" name="Allergy">
        <title>Genome assembly and annotation of Periplaneta americana reveal a comprehensive cockroach allergen profile.</title>
        <authorList>
            <person name="Wang L."/>
            <person name="Xiong Q."/>
            <person name="Saelim N."/>
            <person name="Wang L."/>
            <person name="Nong W."/>
            <person name="Wan A.T."/>
            <person name="Shi M."/>
            <person name="Liu X."/>
            <person name="Cao Q."/>
            <person name="Hui J.H.L."/>
            <person name="Sookrung N."/>
            <person name="Leung T.F."/>
            <person name="Tungtrongchitr A."/>
            <person name="Tsui S.K.W."/>
        </authorList>
    </citation>
    <scope>NUCLEOTIDE SEQUENCE [LARGE SCALE GENOMIC DNA]</scope>
    <source>
        <strain evidence="17">PWHHKU_190912</strain>
    </source>
</reference>
<evidence type="ECO:0000256" key="6">
    <source>
        <dbReference type="ARBA" id="ARBA00022741"/>
    </source>
</evidence>
<dbReference type="Pfam" id="PF01588">
    <property type="entry name" value="tRNA_bind"/>
    <property type="match status" value="1"/>
</dbReference>
<feature type="domain" description="TRNA-binding" evidence="16">
    <location>
        <begin position="624"/>
        <end position="730"/>
    </location>
</feature>
<evidence type="ECO:0000256" key="3">
    <source>
        <dbReference type="ARBA" id="ARBA00022490"/>
    </source>
</evidence>
<sequence length="790" mass="88381">MSPGSNTENYPAFARIGLRGKPQKKPQPHNLPRPGFEPRPPGFAPDVLTDTPQDIGNMAPSGNSMSWEDKRDIVARNLQEILGEDKMIAVLKERDLKIYWGTATTGKPHVAYFVPMSKIADFLRAGCEVTILFADLHAYLDNMKAPWELLALRSEYYQQVIKAMLQSIDVPIEKLKFVKGTEYQLSREYTLDVYRLSSVITEHDAKKAGAEVVKQVEHPLLSGLLYPGLQALDEEYLHVDAQFGGVDQRKIFTFAEKYLPQLGYMKRIHLMNPMVPGLAGGKMSSSEEDSKIDLLDTPAAVKKKLKKAFCEPGNITDNGVLAFVKHVLFSLFKKDEGFIISRDAANGGNITFSAYEDLELAFSKEEVHPGDLKAAVETYINKLLEPIRKKFEEPALKKLTEQAYPPPSKQKSTVDDISPHRLDIRVGKIVEVSKHPDADALYVEKIDVAPSRVNVLKEMYPEIPLPPKPILTRWGTWLEAVEYYAEHIDSINNVLLALDSEDAVSIDTAKTVTCDISVKNDLAHIQHTFSCIIKTLKSLQNRHLSLSESFEIINSTVEQLNRGRGKVADAVRAKVDTVLSKNPGYEELQKVVAVMSGESTVKINLDLSPADIVKLNYVPVTSCDVERSFSQYKSILRDNRRRFTFQHLKEMFVTYCYGDRAPRTIVSGLVNYVPIEEMENRMVVVLCNLKPAKMRGVESNGMVLCASMDEPKAVEPLIPPAGCSPGERVLVEGYESGTPDEVLNPKKKIWEKLQVDFKTTANCEAQWQGNVLSTRSGKITCKSLKNAPIK</sequence>
<comment type="catalytic activity">
    <reaction evidence="12">
        <text>tRNA(Tyr) + L-tyrosine + ATP = L-tyrosyl-tRNA(Tyr) + AMP + diphosphate + H(+)</text>
        <dbReference type="Rhea" id="RHEA:10220"/>
        <dbReference type="Rhea" id="RHEA-COMP:9706"/>
        <dbReference type="Rhea" id="RHEA-COMP:9707"/>
        <dbReference type="ChEBI" id="CHEBI:15378"/>
        <dbReference type="ChEBI" id="CHEBI:30616"/>
        <dbReference type="ChEBI" id="CHEBI:33019"/>
        <dbReference type="ChEBI" id="CHEBI:58315"/>
        <dbReference type="ChEBI" id="CHEBI:78442"/>
        <dbReference type="ChEBI" id="CHEBI:78536"/>
        <dbReference type="ChEBI" id="CHEBI:456215"/>
        <dbReference type="EC" id="6.1.1.1"/>
    </reaction>
    <physiologicalReaction direction="left-to-right" evidence="12">
        <dbReference type="Rhea" id="RHEA:10221"/>
    </physiologicalReaction>
</comment>
<accession>A0ABQ8SS79</accession>
<dbReference type="CDD" id="cd00805">
    <property type="entry name" value="TyrRS_core"/>
    <property type="match status" value="1"/>
</dbReference>
<protein>
    <recommendedName>
        <fullName evidence="14">Tyrosine--tRNA ligase</fullName>
        <ecNumber evidence="14">6.1.1.1</ecNumber>
    </recommendedName>
    <alternativeName>
        <fullName evidence="14">Tyrosyl-tRNA synthetase</fullName>
    </alternativeName>
</protein>
<keyword evidence="6 14" id="KW-0547">Nucleotide-binding</keyword>
<evidence type="ECO:0000256" key="13">
    <source>
        <dbReference type="PROSITE-ProRule" id="PRU00209"/>
    </source>
</evidence>
<dbReference type="NCBIfam" id="NF006330">
    <property type="entry name" value="PRK08560.1"/>
    <property type="match status" value="1"/>
</dbReference>
<evidence type="ECO:0000256" key="7">
    <source>
        <dbReference type="ARBA" id="ARBA00022840"/>
    </source>
</evidence>
<keyword evidence="5 14" id="KW-0436">Ligase</keyword>
<dbReference type="NCBIfam" id="TIGR00234">
    <property type="entry name" value="tyrS"/>
    <property type="match status" value="1"/>
</dbReference>
<evidence type="ECO:0000256" key="12">
    <source>
        <dbReference type="ARBA" id="ARBA00048400"/>
    </source>
</evidence>
<dbReference type="Gene3D" id="3.40.50.620">
    <property type="entry name" value="HUPs"/>
    <property type="match status" value="1"/>
</dbReference>
<dbReference type="EC" id="6.1.1.1" evidence="14"/>
<evidence type="ECO:0000256" key="11">
    <source>
        <dbReference type="ARBA" id="ARBA00023242"/>
    </source>
</evidence>
<dbReference type="PANTHER" id="PTHR11586:SF43">
    <property type="entry name" value="TYROSINE--TRNA LIGASE, CYTOPLASMIC"/>
    <property type="match status" value="1"/>
</dbReference>